<sequence>MLYNLTLDESTLYYLNGTDLTQYNSSDKKTKIIETGVFDFHLILSDPQQDVNIFEYQVILVKEQQLQAIADKKFFASFVTHYCAMNPTNNLCIKKQIKLLSSSDCPSGSTEEFCKVSLCENTPDDSSCITSSCATNTTCWAIFCGKDYRAHKYNQCNLIKKLIYATDLNNARDYIFDTQNITFLVKNTIKNDQPSPQKDQNKQISAGLSAGISVAICVTVFSIILIIIILLQRKKYNQVKSTRIQSPSDIMQTKMMQPTQVI</sequence>
<reference evidence="3 4" key="2">
    <citation type="submission" date="2024-07" db="EMBL/GenBank/DDBJ databases">
        <authorList>
            <person name="Akdeniz Z."/>
        </authorList>
    </citation>
    <scope>NUCLEOTIDE SEQUENCE [LARGE SCALE GENOMIC DNA]</scope>
</reference>
<dbReference type="EMBL" id="CAXDID020000559">
    <property type="protein sequence ID" value="CAL6102753.1"/>
    <property type="molecule type" value="Genomic_DNA"/>
</dbReference>
<proteinExistence type="predicted"/>
<comment type="caution">
    <text evidence="2">The sequence shown here is derived from an EMBL/GenBank/DDBJ whole genome shotgun (WGS) entry which is preliminary data.</text>
</comment>
<keyword evidence="1" id="KW-1133">Transmembrane helix</keyword>
<protein>
    <submittedName>
        <fullName evidence="3">Hypothetical_protein</fullName>
    </submittedName>
</protein>
<dbReference type="EMBL" id="CATOUU010000459">
    <property type="protein sequence ID" value="CAI9930247.1"/>
    <property type="molecule type" value="Genomic_DNA"/>
</dbReference>
<evidence type="ECO:0000313" key="3">
    <source>
        <dbReference type="EMBL" id="CAL6102753.1"/>
    </source>
</evidence>
<accession>A0AA86P0H7</accession>
<name>A0AA86P0H7_9EUKA</name>
<evidence type="ECO:0000313" key="2">
    <source>
        <dbReference type="EMBL" id="CAI9930247.1"/>
    </source>
</evidence>
<evidence type="ECO:0000313" key="4">
    <source>
        <dbReference type="Proteomes" id="UP001642409"/>
    </source>
</evidence>
<gene>
    <name evidence="2" type="ORF">HINF_LOCUS17892</name>
    <name evidence="3" type="ORF">HINF_LOCUS71815</name>
</gene>
<feature type="transmembrane region" description="Helical" evidence="1">
    <location>
        <begin position="206"/>
        <end position="231"/>
    </location>
</feature>
<evidence type="ECO:0000256" key="1">
    <source>
        <dbReference type="SAM" id="Phobius"/>
    </source>
</evidence>
<reference evidence="2" key="1">
    <citation type="submission" date="2023-06" db="EMBL/GenBank/DDBJ databases">
        <authorList>
            <person name="Kurt Z."/>
        </authorList>
    </citation>
    <scope>NUCLEOTIDE SEQUENCE</scope>
</reference>
<keyword evidence="1" id="KW-0812">Transmembrane</keyword>
<dbReference type="AlphaFoldDB" id="A0AA86P0H7"/>
<organism evidence="2">
    <name type="scientific">Hexamita inflata</name>
    <dbReference type="NCBI Taxonomy" id="28002"/>
    <lineage>
        <taxon>Eukaryota</taxon>
        <taxon>Metamonada</taxon>
        <taxon>Diplomonadida</taxon>
        <taxon>Hexamitidae</taxon>
        <taxon>Hexamitinae</taxon>
        <taxon>Hexamita</taxon>
    </lineage>
</organism>
<keyword evidence="1" id="KW-0472">Membrane</keyword>
<dbReference type="Proteomes" id="UP001642409">
    <property type="component" value="Unassembled WGS sequence"/>
</dbReference>
<keyword evidence="4" id="KW-1185">Reference proteome</keyword>